<gene>
    <name evidence="2" type="ORF">GCM10010121_086090</name>
</gene>
<evidence type="ECO:0000313" key="3">
    <source>
        <dbReference type="Proteomes" id="UP000657574"/>
    </source>
</evidence>
<evidence type="ECO:0000313" key="2">
    <source>
        <dbReference type="EMBL" id="GGJ62233.1"/>
    </source>
</evidence>
<comment type="caution">
    <text evidence="2">The sequence shown here is derived from an EMBL/GenBank/DDBJ whole genome shotgun (WGS) entry which is preliminary data.</text>
</comment>
<evidence type="ECO:0000256" key="1">
    <source>
        <dbReference type="SAM" id="SignalP"/>
    </source>
</evidence>
<evidence type="ECO:0008006" key="4">
    <source>
        <dbReference type="Google" id="ProtNLM"/>
    </source>
</evidence>
<reference evidence="2" key="1">
    <citation type="journal article" date="2014" name="Int. J. Syst. Evol. Microbiol.">
        <title>Complete genome sequence of Corynebacterium casei LMG S-19264T (=DSM 44701T), isolated from a smear-ripened cheese.</title>
        <authorList>
            <consortium name="US DOE Joint Genome Institute (JGI-PGF)"/>
            <person name="Walter F."/>
            <person name="Albersmeier A."/>
            <person name="Kalinowski J."/>
            <person name="Ruckert C."/>
        </authorList>
    </citation>
    <scope>NUCLEOTIDE SEQUENCE</scope>
    <source>
        <strain evidence="2">JCM 3086</strain>
    </source>
</reference>
<dbReference type="Proteomes" id="UP000657574">
    <property type="component" value="Unassembled WGS sequence"/>
</dbReference>
<organism evidence="2 3">
    <name type="scientific">Streptomyces brasiliensis</name>
    <dbReference type="NCBI Taxonomy" id="1954"/>
    <lineage>
        <taxon>Bacteria</taxon>
        <taxon>Bacillati</taxon>
        <taxon>Actinomycetota</taxon>
        <taxon>Actinomycetes</taxon>
        <taxon>Kitasatosporales</taxon>
        <taxon>Streptomycetaceae</taxon>
        <taxon>Streptomyces</taxon>
    </lineage>
</organism>
<keyword evidence="3" id="KW-1185">Reference proteome</keyword>
<protein>
    <recommendedName>
        <fullName evidence="4">SH3 domain-containing protein</fullName>
    </recommendedName>
</protein>
<dbReference type="AlphaFoldDB" id="A0A917UJC4"/>
<reference evidence="2" key="2">
    <citation type="submission" date="2020-09" db="EMBL/GenBank/DDBJ databases">
        <authorList>
            <person name="Sun Q."/>
            <person name="Ohkuma M."/>
        </authorList>
    </citation>
    <scope>NUCLEOTIDE SEQUENCE</scope>
    <source>
        <strain evidence="2">JCM 3086</strain>
    </source>
</reference>
<dbReference type="RefSeq" id="WP_189316778.1">
    <property type="nucleotide sequence ID" value="NZ_BMQA01000071.1"/>
</dbReference>
<name>A0A917UJC4_9ACTN</name>
<proteinExistence type="predicted"/>
<sequence>MPLRHSIPGAAATAALLLAFCVTPAVAGGSRADGGTYYRGIVTAQGGIWLRDQPDRGSRIVGFAAEGDVISIYCKTYGEPALNNPLWYLLTDGTWAWGPARFIANFGESPRWC</sequence>
<feature type="chain" id="PRO_5039104508" description="SH3 domain-containing protein" evidence="1">
    <location>
        <begin position="28"/>
        <end position="113"/>
    </location>
</feature>
<dbReference type="EMBL" id="BMQA01000071">
    <property type="protein sequence ID" value="GGJ62233.1"/>
    <property type="molecule type" value="Genomic_DNA"/>
</dbReference>
<keyword evidence="1" id="KW-0732">Signal</keyword>
<accession>A0A917UJC4</accession>
<feature type="signal peptide" evidence="1">
    <location>
        <begin position="1"/>
        <end position="27"/>
    </location>
</feature>